<dbReference type="SUPFAM" id="SSF50685">
    <property type="entry name" value="Barwin-like endoglucanases"/>
    <property type="match status" value="1"/>
</dbReference>
<dbReference type="InterPro" id="IPR036908">
    <property type="entry name" value="RlpA-like_sf"/>
</dbReference>
<feature type="region of interest" description="Disordered" evidence="2">
    <location>
        <begin position="150"/>
        <end position="227"/>
    </location>
</feature>
<feature type="compositionally biased region" description="Low complexity" evidence="2">
    <location>
        <begin position="185"/>
        <end position="227"/>
    </location>
</feature>
<evidence type="ECO:0000313" key="4">
    <source>
        <dbReference type="EMBL" id="KAJ7779410.1"/>
    </source>
</evidence>
<dbReference type="PANTHER" id="PTHR31836:SF28">
    <property type="entry name" value="SRCR DOMAIN-CONTAINING PROTEIN-RELATED"/>
    <property type="match status" value="1"/>
</dbReference>
<comment type="caution">
    <text evidence="4">The sequence shown here is derived from an EMBL/GenBank/DDBJ whole genome shotgun (WGS) entry which is preliminary data.</text>
</comment>
<gene>
    <name evidence="4" type="ORF">DFH07DRAFT_936249</name>
</gene>
<reference evidence="4" key="1">
    <citation type="submission" date="2023-03" db="EMBL/GenBank/DDBJ databases">
        <title>Massive genome expansion in bonnet fungi (Mycena s.s.) driven by repeated elements and novel gene families across ecological guilds.</title>
        <authorList>
            <consortium name="Lawrence Berkeley National Laboratory"/>
            <person name="Harder C.B."/>
            <person name="Miyauchi S."/>
            <person name="Viragh M."/>
            <person name="Kuo A."/>
            <person name="Thoen E."/>
            <person name="Andreopoulos B."/>
            <person name="Lu D."/>
            <person name="Skrede I."/>
            <person name="Drula E."/>
            <person name="Henrissat B."/>
            <person name="Morin E."/>
            <person name="Kohler A."/>
            <person name="Barry K."/>
            <person name="LaButti K."/>
            <person name="Morin E."/>
            <person name="Salamov A."/>
            <person name="Lipzen A."/>
            <person name="Mereny Z."/>
            <person name="Hegedus B."/>
            <person name="Baldrian P."/>
            <person name="Stursova M."/>
            <person name="Weitz H."/>
            <person name="Taylor A."/>
            <person name="Grigoriev I.V."/>
            <person name="Nagy L.G."/>
            <person name="Martin F."/>
            <person name="Kauserud H."/>
        </authorList>
    </citation>
    <scope>NUCLEOTIDE SEQUENCE</scope>
    <source>
        <strain evidence="4">CBHHK188m</strain>
    </source>
</reference>
<dbReference type="EMBL" id="JARJLG010000007">
    <property type="protein sequence ID" value="KAJ7779410.1"/>
    <property type="molecule type" value="Genomic_DNA"/>
</dbReference>
<feature type="compositionally biased region" description="Low complexity" evidence="2">
    <location>
        <begin position="150"/>
        <end position="177"/>
    </location>
</feature>
<dbReference type="CDD" id="cd22191">
    <property type="entry name" value="DPBB_RlpA_EXP_N-like"/>
    <property type="match status" value="1"/>
</dbReference>
<evidence type="ECO:0000256" key="3">
    <source>
        <dbReference type="SAM" id="SignalP"/>
    </source>
</evidence>
<dbReference type="Proteomes" id="UP001215280">
    <property type="component" value="Unassembled WGS sequence"/>
</dbReference>
<name>A0AAD7NX42_9AGAR</name>
<proteinExistence type="predicted"/>
<accession>A0AAD7NX42</accession>
<keyword evidence="1 3" id="KW-0732">Signal</keyword>
<sequence>MFASSSVVVLLSAAAVMANSHQEARSHKAIARRMNSTSTVDKRDENTNVRFTWYPTDTGPDACTGKNHLSTDWYVAMGTNQYADGSGCCGRQLRLDYNGKSTVATCVDECATCPGWGELDLTEGLFEFFVGDPGIGVFYGSWSYADDTTTTTTSTHTSTSTTHKTTSTSTAKPTSTAVVEKVEVSTTHTSSAKPSSSSSKKASSSSAKPSSSASTSSTATSETTALPTATEAVGNVGSGVETTAAAVPLAGALSGSGTSGVAALAAPKLVAALAVVAIAAIHAL</sequence>
<dbReference type="InterPro" id="IPR051477">
    <property type="entry name" value="Expansin_CellWall"/>
</dbReference>
<feature type="chain" id="PRO_5042085402" evidence="3">
    <location>
        <begin position="19"/>
        <end position="284"/>
    </location>
</feature>
<dbReference type="Gene3D" id="2.40.40.10">
    <property type="entry name" value="RlpA-like domain"/>
    <property type="match status" value="1"/>
</dbReference>
<feature type="signal peptide" evidence="3">
    <location>
        <begin position="1"/>
        <end position="18"/>
    </location>
</feature>
<organism evidence="4 5">
    <name type="scientific">Mycena maculata</name>
    <dbReference type="NCBI Taxonomy" id="230809"/>
    <lineage>
        <taxon>Eukaryota</taxon>
        <taxon>Fungi</taxon>
        <taxon>Dikarya</taxon>
        <taxon>Basidiomycota</taxon>
        <taxon>Agaricomycotina</taxon>
        <taxon>Agaricomycetes</taxon>
        <taxon>Agaricomycetidae</taxon>
        <taxon>Agaricales</taxon>
        <taxon>Marasmiineae</taxon>
        <taxon>Mycenaceae</taxon>
        <taxon>Mycena</taxon>
    </lineage>
</organism>
<evidence type="ECO:0000256" key="1">
    <source>
        <dbReference type="ARBA" id="ARBA00022729"/>
    </source>
</evidence>
<dbReference type="PANTHER" id="PTHR31836">
    <property type="match status" value="1"/>
</dbReference>
<keyword evidence="5" id="KW-1185">Reference proteome</keyword>
<dbReference type="AlphaFoldDB" id="A0AAD7NX42"/>
<evidence type="ECO:0000256" key="2">
    <source>
        <dbReference type="SAM" id="MobiDB-lite"/>
    </source>
</evidence>
<evidence type="ECO:0000313" key="5">
    <source>
        <dbReference type="Proteomes" id="UP001215280"/>
    </source>
</evidence>
<protein>
    <submittedName>
        <fullName evidence="4">Uncharacterized protein</fullName>
    </submittedName>
</protein>